<keyword evidence="5" id="KW-0997">Cell inner membrane</keyword>
<keyword evidence="11 13" id="KW-0408">Iron</keyword>
<evidence type="ECO:0000256" key="12">
    <source>
        <dbReference type="ARBA" id="ARBA00023136"/>
    </source>
</evidence>
<feature type="transmembrane region" description="Helical" evidence="13">
    <location>
        <begin position="481"/>
        <end position="505"/>
    </location>
</feature>
<dbReference type="GO" id="GO:0005886">
    <property type="term" value="C:plasma membrane"/>
    <property type="evidence" value="ECO:0007669"/>
    <property type="project" value="UniProtKB-SubCell"/>
</dbReference>
<dbReference type="PANTHER" id="PTHR30365:SF0">
    <property type="entry name" value="CYTOCHROME BD-I UBIQUINOL OXIDASE SUBUNIT 1"/>
    <property type="match status" value="1"/>
</dbReference>
<feature type="region of interest" description="Disordered" evidence="14">
    <location>
        <begin position="516"/>
        <end position="546"/>
    </location>
</feature>
<keyword evidence="15" id="KW-0560">Oxidoreductase</keyword>
<keyword evidence="10 13" id="KW-1133">Transmembrane helix</keyword>
<feature type="transmembrane region" description="Helical" evidence="13">
    <location>
        <begin position="96"/>
        <end position="121"/>
    </location>
</feature>
<feature type="transmembrane region" description="Helical" evidence="13">
    <location>
        <begin position="401"/>
        <end position="423"/>
    </location>
</feature>
<dbReference type="EMBL" id="CP005986">
    <property type="protein sequence ID" value="AIA55977.1"/>
    <property type="molecule type" value="Genomic_DNA"/>
</dbReference>
<comment type="subcellular location">
    <subcellularLocation>
        <location evidence="1">Cell inner membrane</location>
        <topology evidence="1">Multi-pass membrane protein</topology>
    </subcellularLocation>
</comment>
<dbReference type="GO" id="GO:0019646">
    <property type="term" value="P:aerobic electron transport chain"/>
    <property type="evidence" value="ECO:0007669"/>
    <property type="project" value="InterPro"/>
</dbReference>
<evidence type="ECO:0000256" key="10">
    <source>
        <dbReference type="ARBA" id="ARBA00022989"/>
    </source>
</evidence>
<evidence type="ECO:0000256" key="14">
    <source>
        <dbReference type="SAM" id="MobiDB-lite"/>
    </source>
</evidence>
<evidence type="ECO:0000256" key="8">
    <source>
        <dbReference type="ARBA" id="ARBA00022723"/>
    </source>
</evidence>
<evidence type="ECO:0000256" key="4">
    <source>
        <dbReference type="ARBA" id="ARBA00022475"/>
    </source>
</evidence>
<dbReference type="KEGG" id="acz:Acaty_c2123"/>
<accession>A0A060A1G2</accession>
<dbReference type="Proteomes" id="UP000005522">
    <property type="component" value="Chromosome"/>
</dbReference>
<sequence>MDMLINPTVVELSRAQFALTALYHFLFVPLTLGLSFILATMESVYVITGKPIYKEMTQFWGKLFGINFALGVATGLTMEFEFGTNWSMYSHFVGDIFGTPLAIEGLMAFFMESTFVGVMFFGWDRLSARAHLVVTYLVALGSNLSALWILIANGFMQDPRGGTFDPNTMRMQFSSFVDLIFNPDAQAKFVHTSIAGFVTGSMFVMGISAYYLLTNKRKDIALRSFRIATVFGVISSIGVITLGDALGYIDVHAQPTKLAAMEAIWTTDPHPVSAAWNLIAFPSRTAQKNYFEISIPYVLTPLLTHSENTVIPGIIQLEQEAKPRIENGIKAMVALKAYNEDHGNTEALATFKKYEKDMGYGFLAKEFAPDQDLAKVNAENLPSVLDKTAKATIPNVWVEFWSFRLMVAAGFFMLVLFAFAAYYSLKNEVEKHPALLKLALWSIPLPWVAVEFGWITAENGRQPWTVYGWLPTFVSASSHSVGYMIFSLIGFTLLYSSFIAVELYLMFKYARLGPQEHHHHQPEPQTAGGGMAGQPAFAKPSLSPKH</sequence>
<evidence type="ECO:0000256" key="11">
    <source>
        <dbReference type="ARBA" id="ARBA00023004"/>
    </source>
</evidence>
<feature type="transmembrane region" description="Helical" evidence="13">
    <location>
        <begin position="59"/>
        <end position="76"/>
    </location>
</feature>
<feature type="transmembrane region" description="Helical" evidence="13">
    <location>
        <begin position="189"/>
        <end position="213"/>
    </location>
</feature>
<dbReference type="GO" id="GO:0070069">
    <property type="term" value="C:cytochrome complex"/>
    <property type="evidence" value="ECO:0007669"/>
    <property type="project" value="UniProtKB-UniRule"/>
</dbReference>
<dbReference type="RefSeq" id="WP_004868407.1">
    <property type="nucleotide sequence ID" value="NZ_CP005986.1"/>
</dbReference>
<evidence type="ECO:0000256" key="6">
    <source>
        <dbReference type="ARBA" id="ARBA00022617"/>
    </source>
</evidence>
<keyword evidence="12 13" id="KW-0472">Membrane</keyword>
<dbReference type="GO" id="GO:0046872">
    <property type="term" value="F:metal ion binding"/>
    <property type="evidence" value="ECO:0007669"/>
    <property type="project" value="UniProtKB-UniRule"/>
</dbReference>
<feature type="transmembrane region" description="Helical" evidence="13">
    <location>
        <begin position="225"/>
        <end position="249"/>
    </location>
</feature>
<evidence type="ECO:0000256" key="7">
    <source>
        <dbReference type="ARBA" id="ARBA00022692"/>
    </source>
</evidence>
<protein>
    <submittedName>
        <fullName evidence="15">Cytochrome d ubiquinol oxidase subunit I</fullName>
        <ecNumber evidence="15">1.10.3.-</ecNumber>
    </submittedName>
</protein>
<keyword evidence="6 13" id="KW-0349">Heme</keyword>
<dbReference type="EC" id="1.10.3.-" evidence="15"/>
<evidence type="ECO:0000256" key="3">
    <source>
        <dbReference type="ARBA" id="ARBA00022448"/>
    </source>
</evidence>
<dbReference type="HOGENOM" id="CLU_030555_3_1_6"/>
<dbReference type="AlphaFoldDB" id="A0A060A1G2"/>
<feature type="transmembrane region" description="Helical" evidence="13">
    <location>
        <begin position="133"/>
        <end position="156"/>
    </location>
</feature>
<proteinExistence type="inferred from homology"/>
<evidence type="ECO:0000256" key="2">
    <source>
        <dbReference type="ARBA" id="ARBA00009819"/>
    </source>
</evidence>
<dbReference type="PIRSF" id="PIRSF006446">
    <property type="entry name" value="Cyt_quinol_oxidase_1"/>
    <property type="match status" value="1"/>
</dbReference>
<keyword evidence="3 13" id="KW-0813">Transport</keyword>
<organism evidence="15 16">
    <name type="scientific">Acidithiobacillus caldus (strain ATCC 51756 / DSM 8584 / KU)</name>
    <dbReference type="NCBI Taxonomy" id="637389"/>
    <lineage>
        <taxon>Bacteria</taxon>
        <taxon>Pseudomonadati</taxon>
        <taxon>Pseudomonadota</taxon>
        <taxon>Acidithiobacillia</taxon>
        <taxon>Acidithiobacillales</taxon>
        <taxon>Acidithiobacillaceae</taxon>
        <taxon>Acidithiobacillus</taxon>
    </lineage>
</organism>
<dbReference type="Pfam" id="PF01654">
    <property type="entry name" value="Cyt_bd_oxida_I"/>
    <property type="match status" value="1"/>
</dbReference>
<evidence type="ECO:0000256" key="1">
    <source>
        <dbReference type="ARBA" id="ARBA00004429"/>
    </source>
</evidence>
<keyword evidence="8 13" id="KW-0479">Metal-binding</keyword>
<name>A0A060A1G2_ACICK</name>
<reference evidence="15 16" key="1">
    <citation type="journal article" date="2009" name="J. Bacteriol.">
        <title>Draft genome sequence of the extremely acidophilic bacterium Acidithiobacillus caldus ATCC 51756 reveals metabolic versatility in the genus Acidithiobacillus.</title>
        <authorList>
            <person name="Valdes J."/>
            <person name="Quatrini R."/>
            <person name="Hallberg K."/>
            <person name="Dopson M."/>
            <person name="Valenzuela P.D."/>
            <person name="Holmes D.S."/>
        </authorList>
    </citation>
    <scope>NUCLEOTIDE SEQUENCE [LARGE SCALE GENOMIC DNA]</scope>
    <source>
        <strain evidence="16">ATCC 51756 / DSM 8584 / KU</strain>
    </source>
</reference>
<evidence type="ECO:0000256" key="9">
    <source>
        <dbReference type="ARBA" id="ARBA00022982"/>
    </source>
</evidence>
<comment type="similarity">
    <text evidence="2 13">Belongs to the cytochrome ubiquinol oxidase subunit 1 family.</text>
</comment>
<keyword evidence="4 13" id="KW-1003">Cell membrane</keyword>
<evidence type="ECO:0000313" key="15">
    <source>
        <dbReference type="EMBL" id="AIA55977.1"/>
    </source>
</evidence>
<dbReference type="GO" id="GO:0016682">
    <property type="term" value="F:oxidoreductase activity, acting on diphenols and related substances as donors, oxygen as acceptor"/>
    <property type="evidence" value="ECO:0007669"/>
    <property type="project" value="TreeGrafter"/>
</dbReference>
<dbReference type="GO" id="GO:0020037">
    <property type="term" value="F:heme binding"/>
    <property type="evidence" value="ECO:0007669"/>
    <property type="project" value="TreeGrafter"/>
</dbReference>
<dbReference type="GO" id="GO:0009055">
    <property type="term" value="F:electron transfer activity"/>
    <property type="evidence" value="ECO:0007669"/>
    <property type="project" value="UniProtKB-UniRule"/>
</dbReference>
<dbReference type="PANTHER" id="PTHR30365">
    <property type="entry name" value="CYTOCHROME D UBIQUINOL OXIDASE"/>
    <property type="match status" value="1"/>
</dbReference>
<dbReference type="InterPro" id="IPR002585">
    <property type="entry name" value="Cyt-d_ubiquinol_oxidase_su_1"/>
</dbReference>
<gene>
    <name evidence="15" type="ORF">Acaty_c2123</name>
</gene>
<evidence type="ECO:0000256" key="13">
    <source>
        <dbReference type="PIRNR" id="PIRNR006446"/>
    </source>
</evidence>
<feature type="transmembrane region" description="Helical" evidence="13">
    <location>
        <begin position="22"/>
        <end position="47"/>
    </location>
</feature>
<feature type="transmembrane region" description="Helical" evidence="13">
    <location>
        <begin position="435"/>
        <end position="455"/>
    </location>
</feature>
<evidence type="ECO:0000256" key="5">
    <source>
        <dbReference type="ARBA" id="ARBA00022519"/>
    </source>
</evidence>
<dbReference type="eggNOG" id="COG1271">
    <property type="taxonomic scope" value="Bacteria"/>
</dbReference>
<evidence type="ECO:0000313" key="16">
    <source>
        <dbReference type="Proteomes" id="UP000005522"/>
    </source>
</evidence>
<keyword evidence="9 13" id="KW-0249">Electron transport</keyword>
<keyword evidence="7 13" id="KW-0812">Transmembrane</keyword>